<feature type="non-terminal residue" evidence="1">
    <location>
        <position position="97"/>
    </location>
</feature>
<organism evidence="1 2">
    <name type="scientific">Clydaea vesicula</name>
    <dbReference type="NCBI Taxonomy" id="447962"/>
    <lineage>
        <taxon>Eukaryota</taxon>
        <taxon>Fungi</taxon>
        <taxon>Fungi incertae sedis</taxon>
        <taxon>Chytridiomycota</taxon>
        <taxon>Chytridiomycota incertae sedis</taxon>
        <taxon>Chytridiomycetes</taxon>
        <taxon>Lobulomycetales</taxon>
        <taxon>Lobulomycetaceae</taxon>
        <taxon>Clydaea</taxon>
    </lineage>
</organism>
<dbReference type="PANTHER" id="PTHR38847:SF1">
    <property type="entry name" value="PSEUDOURIDINE SYNTHASE RSUA_RLUA-LIKE DOMAIN-CONTAINING PROTEIN"/>
    <property type="match status" value="1"/>
</dbReference>
<accession>A0AAD5XUA8</accession>
<proteinExistence type="predicted"/>
<reference evidence="1" key="1">
    <citation type="submission" date="2020-05" db="EMBL/GenBank/DDBJ databases">
        <title>Phylogenomic resolution of chytrid fungi.</title>
        <authorList>
            <person name="Stajich J.E."/>
            <person name="Amses K."/>
            <person name="Simmons R."/>
            <person name="Seto K."/>
            <person name="Myers J."/>
            <person name="Bonds A."/>
            <person name="Quandt C.A."/>
            <person name="Barry K."/>
            <person name="Liu P."/>
            <person name="Grigoriev I."/>
            <person name="Longcore J.E."/>
            <person name="James T.Y."/>
        </authorList>
    </citation>
    <scope>NUCLEOTIDE SEQUENCE</scope>
    <source>
        <strain evidence="1">JEL0476</strain>
    </source>
</reference>
<evidence type="ECO:0000313" key="1">
    <source>
        <dbReference type="EMBL" id="KAJ3198940.1"/>
    </source>
</evidence>
<dbReference type="Pfam" id="PF14273">
    <property type="entry name" value="DUF4360"/>
    <property type="match status" value="1"/>
</dbReference>
<evidence type="ECO:0000313" key="2">
    <source>
        <dbReference type="Proteomes" id="UP001211065"/>
    </source>
</evidence>
<sequence length="97" mass="10933">MQLDDGVTAQQQALYYFQGELVQQRLTTTFTSKNNGDYTVRDAFPLETTVWSSCKSKANLNINSQIRVAGPNNKQGLITIDSVDAKVTQIYSLQWKK</sequence>
<gene>
    <name evidence="1" type="ORF">HK099_003394</name>
</gene>
<name>A0AAD5XUA8_9FUNG</name>
<dbReference type="EMBL" id="JADGJW010002224">
    <property type="protein sequence ID" value="KAJ3198940.1"/>
    <property type="molecule type" value="Genomic_DNA"/>
</dbReference>
<comment type="caution">
    <text evidence="1">The sequence shown here is derived from an EMBL/GenBank/DDBJ whole genome shotgun (WGS) entry which is preliminary data.</text>
</comment>
<dbReference type="InterPro" id="IPR025649">
    <property type="entry name" value="DUF4360"/>
</dbReference>
<dbReference type="AlphaFoldDB" id="A0AAD5XUA8"/>
<keyword evidence="2" id="KW-1185">Reference proteome</keyword>
<dbReference type="PANTHER" id="PTHR38847">
    <property type="match status" value="1"/>
</dbReference>
<dbReference type="Proteomes" id="UP001211065">
    <property type="component" value="Unassembled WGS sequence"/>
</dbReference>
<protein>
    <submittedName>
        <fullName evidence="1">Uncharacterized protein</fullName>
    </submittedName>
</protein>